<protein>
    <recommendedName>
        <fullName evidence="1">DZANK-type domain-containing protein</fullName>
    </recommendedName>
</protein>
<gene>
    <name evidence="2" type="ORF">ACD_78C00225G0003</name>
</gene>
<accession>K1YC41</accession>
<evidence type="ECO:0000313" key="2">
    <source>
        <dbReference type="EMBL" id="EKD29888.1"/>
    </source>
</evidence>
<feature type="domain" description="DZANK-type" evidence="1">
    <location>
        <begin position="117"/>
        <end position="160"/>
    </location>
</feature>
<organism evidence="2">
    <name type="scientific">uncultured bacterium</name>
    <name type="common">gcode 4</name>
    <dbReference type="NCBI Taxonomy" id="1234023"/>
    <lineage>
        <taxon>Bacteria</taxon>
        <taxon>environmental samples</taxon>
    </lineage>
</organism>
<name>K1YC41_9BACT</name>
<dbReference type="EMBL" id="AMFJ01034225">
    <property type="protein sequence ID" value="EKD29888.1"/>
    <property type="molecule type" value="Genomic_DNA"/>
</dbReference>
<dbReference type="InterPro" id="IPR025874">
    <property type="entry name" value="DZR"/>
</dbReference>
<evidence type="ECO:0000259" key="1">
    <source>
        <dbReference type="Pfam" id="PF12773"/>
    </source>
</evidence>
<sequence>MDTILSLLASLQQFFGQIFSFISGNMSIDLGLKIVLGYFFIIWAAFIIWVIKDITNRTTNIFIQTLSIFLVLLLTPIFGLPIYLLIRPRTTLLEQFYEEGDFEEGEGEDEWEDFHHCPHCNHLVSSEFRFCPKCAIELTKSCTACNKQIRTEWVICPYCGNKEEKVKEEVVVKKVKKEKKEEVVKVEIEEI</sequence>
<dbReference type="AlphaFoldDB" id="K1YC41"/>
<reference evidence="2" key="1">
    <citation type="journal article" date="2012" name="Science">
        <title>Fermentation, hydrogen, and sulfur metabolism in multiple uncultivated bacterial phyla.</title>
        <authorList>
            <person name="Wrighton K.C."/>
            <person name="Thomas B.C."/>
            <person name="Sharon I."/>
            <person name="Miller C.S."/>
            <person name="Castelle C.J."/>
            <person name="VerBerkmoes N.C."/>
            <person name="Wilkins M.J."/>
            <person name="Hettich R.L."/>
            <person name="Lipton M.S."/>
            <person name="Williams K.H."/>
            <person name="Long P.E."/>
            <person name="Banfield J.F."/>
        </authorList>
    </citation>
    <scope>NUCLEOTIDE SEQUENCE [LARGE SCALE GENOMIC DNA]</scope>
</reference>
<proteinExistence type="predicted"/>
<dbReference type="Pfam" id="PF12773">
    <property type="entry name" value="DZR"/>
    <property type="match status" value="1"/>
</dbReference>
<comment type="caution">
    <text evidence="2">The sequence shown here is derived from an EMBL/GenBank/DDBJ whole genome shotgun (WGS) entry which is preliminary data.</text>
</comment>